<sequence>MGVKTMEAHARYLGLPAMFGRSKKVVFAQVIDKVWKKVKGWKEKVLSREGKKVLIKSVAQEIPTYVMGCFRLPNDCCKEIEALLARFWWGSSKKEKRIDWRLMTGSSSLLERVFKTHYYPRTSISEDKLGYTSRYA</sequence>
<dbReference type="Proteomes" id="UP001157006">
    <property type="component" value="Chromosome 1L"/>
</dbReference>
<evidence type="ECO:0000313" key="1">
    <source>
        <dbReference type="EMBL" id="CAI8587914.1"/>
    </source>
</evidence>
<proteinExistence type="predicted"/>
<accession>A0AAV0YR56</accession>
<reference evidence="1 2" key="1">
    <citation type="submission" date="2023-01" db="EMBL/GenBank/DDBJ databases">
        <authorList>
            <person name="Kreplak J."/>
        </authorList>
    </citation>
    <scope>NUCLEOTIDE SEQUENCE [LARGE SCALE GENOMIC DNA]</scope>
</reference>
<evidence type="ECO:0000313" key="2">
    <source>
        <dbReference type="Proteomes" id="UP001157006"/>
    </source>
</evidence>
<dbReference type="PANTHER" id="PTHR33116">
    <property type="entry name" value="REVERSE TRANSCRIPTASE ZINC-BINDING DOMAIN-CONTAINING PROTEIN-RELATED-RELATED"/>
    <property type="match status" value="1"/>
</dbReference>
<dbReference type="AlphaFoldDB" id="A0AAV0YR56"/>
<protein>
    <submittedName>
        <fullName evidence="1">Uncharacterized protein</fullName>
    </submittedName>
</protein>
<dbReference type="PANTHER" id="PTHR33116:SF86">
    <property type="entry name" value="REVERSE TRANSCRIPTASE DOMAIN-CONTAINING PROTEIN"/>
    <property type="match status" value="1"/>
</dbReference>
<dbReference type="EMBL" id="OX451736">
    <property type="protein sequence ID" value="CAI8587914.1"/>
    <property type="molecule type" value="Genomic_DNA"/>
</dbReference>
<name>A0AAV0YR56_VICFA</name>
<keyword evidence="2" id="KW-1185">Reference proteome</keyword>
<gene>
    <name evidence="1" type="ORF">VFH_I323160</name>
</gene>
<organism evidence="1 2">
    <name type="scientific">Vicia faba</name>
    <name type="common">Broad bean</name>
    <name type="synonym">Faba vulgaris</name>
    <dbReference type="NCBI Taxonomy" id="3906"/>
    <lineage>
        <taxon>Eukaryota</taxon>
        <taxon>Viridiplantae</taxon>
        <taxon>Streptophyta</taxon>
        <taxon>Embryophyta</taxon>
        <taxon>Tracheophyta</taxon>
        <taxon>Spermatophyta</taxon>
        <taxon>Magnoliopsida</taxon>
        <taxon>eudicotyledons</taxon>
        <taxon>Gunneridae</taxon>
        <taxon>Pentapetalae</taxon>
        <taxon>rosids</taxon>
        <taxon>fabids</taxon>
        <taxon>Fabales</taxon>
        <taxon>Fabaceae</taxon>
        <taxon>Papilionoideae</taxon>
        <taxon>50 kb inversion clade</taxon>
        <taxon>NPAAA clade</taxon>
        <taxon>Hologalegina</taxon>
        <taxon>IRL clade</taxon>
        <taxon>Fabeae</taxon>
        <taxon>Vicia</taxon>
    </lineage>
</organism>